<keyword evidence="8" id="KW-1133">Transmembrane helix</keyword>
<comment type="domain">
    <text evidence="7">The HXXXXD motif is essential for acyltransferase activity and may constitute the binding site for the phosphate moiety of the glycerol-3-phosphate.</text>
</comment>
<evidence type="ECO:0000256" key="5">
    <source>
        <dbReference type="ARBA" id="ARBA00023098"/>
    </source>
</evidence>
<evidence type="ECO:0000256" key="6">
    <source>
        <dbReference type="ARBA" id="ARBA00023315"/>
    </source>
</evidence>
<keyword evidence="5 7" id="KW-0443">Lipid metabolism</keyword>
<dbReference type="NCBIfam" id="TIGR00530">
    <property type="entry name" value="AGP_acyltrn"/>
    <property type="match status" value="1"/>
</dbReference>
<evidence type="ECO:0000313" key="10">
    <source>
        <dbReference type="EMBL" id="OUP51646.1"/>
    </source>
</evidence>
<keyword evidence="8" id="KW-0812">Transmembrane</keyword>
<gene>
    <name evidence="10" type="ORF">B5F17_12425</name>
</gene>
<organism evidence="10 11">
    <name type="scientific">Butyricicoccus pullicaecorum</name>
    <dbReference type="NCBI Taxonomy" id="501571"/>
    <lineage>
        <taxon>Bacteria</taxon>
        <taxon>Bacillati</taxon>
        <taxon>Bacillota</taxon>
        <taxon>Clostridia</taxon>
        <taxon>Eubacteriales</taxon>
        <taxon>Butyricicoccaceae</taxon>
        <taxon>Butyricicoccus</taxon>
    </lineage>
</organism>
<dbReference type="GO" id="GO:0003841">
    <property type="term" value="F:1-acylglycerol-3-phosphate O-acyltransferase activity"/>
    <property type="evidence" value="ECO:0007669"/>
    <property type="project" value="UniProtKB-UniRule"/>
</dbReference>
<dbReference type="EMBL" id="NFKK01000019">
    <property type="protein sequence ID" value="OUP51646.1"/>
    <property type="molecule type" value="Genomic_DNA"/>
</dbReference>
<keyword evidence="3 7" id="KW-0444">Lipid biosynthesis</keyword>
<evidence type="ECO:0000256" key="4">
    <source>
        <dbReference type="ARBA" id="ARBA00022679"/>
    </source>
</evidence>
<dbReference type="InterPro" id="IPR004552">
    <property type="entry name" value="AGP_acyltrans"/>
</dbReference>
<dbReference type="EC" id="2.3.1.51" evidence="7"/>
<dbReference type="SMART" id="SM00563">
    <property type="entry name" value="PlsC"/>
    <property type="match status" value="1"/>
</dbReference>
<dbReference type="RefSeq" id="WP_087374266.1">
    <property type="nucleotide sequence ID" value="NZ_NFKK01000019.1"/>
</dbReference>
<comment type="caution">
    <text evidence="10">The sequence shown here is derived from an EMBL/GenBank/DDBJ whole genome shotgun (WGS) entry which is preliminary data.</text>
</comment>
<evidence type="ECO:0000256" key="1">
    <source>
        <dbReference type="ARBA" id="ARBA00005189"/>
    </source>
</evidence>
<protein>
    <recommendedName>
        <fullName evidence="7">1-acyl-sn-glycerol-3-phosphate acyltransferase</fullName>
        <ecNumber evidence="7">2.3.1.51</ecNumber>
    </recommendedName>
</protein>
<feature type="transmembrane region" description="Helical" evidence="8">
    <location>
        <begin position="6"/>
        <end position="26"/>
    </location>
</feature>
<comment type="catalytic activity">
    <reaction evidence="7">
        <text>a 1-acyl-sn-glycero-3-phosphate + an acyl-CoA = a 1,2-diacyl-sn-glycero-3-phosphate + CoA</text>
        <dbReference type="Rhea" id="RHEA:19709"/>
        <dbReference type="ChEBI" id="CHEBI:57287"/>
        <dbReference type="ChEBI" id="CHEBI:57970"/>
        <dbReference type="ChEBI" id="CHEBI:58342"/>
        <dbReference type="ChEBI" id="CHEBI:58608"/>
        <dbReference type="EC" id="2.3.1.51"/>
    </reaction>
</comment>
<dbReference type="PANTHER" id="PTHR10434:SF64">
    <property type="entry name" value="1-ACYL-SN-GLYCEROL-3-PHOSPHATE ACYLTRANSFERASE-RELATED"/>
    <property type="match status" value="1"/>
</dbReference>
<dbReference type="GO" id="GO:0016020">
    <property type="term" value="C:membrane"/>
    <property type="evidence" value="ECO:0007669"/>
    <property type="project" value="InterPro"/>
</dbReference>
<reference evidence="11" key="1">
    <citation type="submission" date="2017-04" db="EMBL/GenBank/DDBJ databases">
        <title>Function of individual gut microbiota members based on whole genome sequencing of pure cultures obtained from chicken caecum.</title>
        <authorList>
            <person name="Medvecky M."/>
            <person name="Cejkova D."/>
            <person name="Polansky O."/>
            <person name="Karasova D."/>
            <person name="Kubasova T."/>
            <person name="Cizek A."/>
            <person name="Rychlik I."/>
        </authorList>
    </citation>
    <scope>NUCLEOTIDE SEQUENCE [LARGE SCALE GENOMIC DNA]</scope>
    <source>
        <strain evidence="11">An180</strain>
    </source>
</reference>
<keyword evidence="7" id="KW-1208">Phospholipid metabolism</keyword>
<feature type="domain" description="Phospholipid/glycerol acyltransferase" evidence="9">
    <location>
        <begin position="72"/>
        <end position="186"/>
    </location>
</feature>
<dbReference type="PANTHER" id="PTHR10434">
    <property type="entry name" value="1-ACYL-SN-GLYCEROL-3-PHOSPHATE ACYLTRANSFERASE"/>
    <property type="match status" value="1"/>
</dbReference>
<evidence type="ECO:0000259" key="9">
    <source>
        <dbReference type="SMART" id="SM00563"/>
    </source>
</evidence>
<dbReference type="SUPFAM" id="SSF69593">
    <property type="entry name" value="Glycerol-3-phosphate (1)-acyltransferase"/>
    <property type="match status" value="1"/>
</dbReference>
<proteinExistence type="inferred from homology"/>
<evidence type="ECO:0000256" key="7">
    <source>
        <dbReference type="RuleBase" id="RU361267"/>
    </source>
</evidence>
<evidence type="ECO:0000256" key="2">
    <source>
        <dbReference type="ARBA" id="ARBA00008655"/>
    </source>
</evidence>
<keyword evidence="6 7" id="KW-0012">Acyltransferase</keyword>
<dbReference type="Pfam" id="PF01553">
    <property type="entry name" value="Acyltransferase"/>
    <property type="match status" value="1"/>
</dbReference>
<dbReference type="CDD" id="cd07989">
    <property type="entry name" value="LPLAT_AGPAT-like"/>
    <property type="match status" value="1"/>
</dbReference>
<keyword evidence="4 7" id="KW-0808">Transferase</keyword>
<keyword evidence="7" id="KW-0594">Phospholipid biosynthesis</keyword>
<keyword evidence="8" id="KW-0472">Membrane</keyword>
<dbReference type="AlphaFoldDB" id="A0A1Y4L4S0"/>
<dbReference type="GO" id="GO:0006654">
    <property type="term" value="P:phosphatidic acid biosynthetic process"/>
    <property type="evidence" value="ECO:0007669"/>
    <property type="project" value="TreeGrafter"/>
</dbReference>
<comment type="similarity">
    <text evidence="2 7">Belongs to the 1-acyl-sn-glycerol-3-phosphate acyltransferase family.</text>
</comment>
<evidence type="ECO:0000313" key="11">
    <source>
        <dbReference type="Proteomes" id="UP000195897"/>
    </source>
</evidence>
<dbReference type="InterPro" id="IPR002123">
    <property type="entry name" value="Plipid/glycerol_acylTrfase"/>
</dbReference>
<sequence>MRTVIWFVYFWLYLLAAIPVSGYIWWLEKRGRNAHADELVQGIVRRWARRLLRLAGAKVEVTGQDNLPEEPAVYVANHQGNFDIPILLTVLHEPHGLIAKQELAKLPFVRAWMRHLHCLFVDRSSPRAGAQVIVDGERLLESGRSVSIFPEGTRSRGGPMHRFQGGAFRIATRAGAPIVPVTIDGSYRLMEAQGFWIRPATVRVTIHPPVPTADLSREQVRSLPDQVHDTIVSVLP</sequence>
<comment type="pathway">
    <text evidence="1">Lipid metabolism.</text>
</comment>
<dbReference type="Proteomes" id="UP000195897">
    <property type="component" value="Unassembled WGS sequence"/>
</dbReference>
<evidence type="ECO:0000256" key="3">
    <source>
        <dbReference type="ARBA" id="ARBA00022516"/>
    </source>
</evidence>
<evidence type="ECO:0000256" key="8">
    <source>
        <dbReference type="SAM" id="Phobius"/>
    </source>
</evidence>
<accession>A0A1Y4L4S0</accession>
<name>A0A1Y4L4S0_9FIRM</name>